<keyword evidence="2" id="KW-1185">Reference proteome</keyword>
<sequence>MYMCVPYLTRRAEGRAECHRKPLRRRALCLCALFPVRACFACLLCLPARWSWVHVAAAHQRPRGRRRRVRAQRTKDLVDYCSNY</sequence>
<dbReference type="Proteomes" id="UP000240760">
    <property type="component" value="Unassembled WGS sequence"/>
</dbReference>
<name>A0A2T4C2R0_TRILO</name>
<organism evidence="1 2">
    <name type="scientific">Trichoderma longibrachiatum ATCC 18648</name>
    <dbReference type="NCBI Taxonomy" id="983965"/>
    <lineage>
        <taxon>Eukaryota</taxon>
        <taxon>Fungi</taxon>
        <taxon>Dikarya</taxon>
        <taxon>Ascomycota</taxon>
        <taxon>Pezizomycotina</taxon>
        <taxon>Sordariomycetes</taxon>
        <taxon>Hypocreomycetidae</taxon>
        <taxon>Hypocreales</taxon>
        <taxon>Hypocreaceae</taxon>
        <taxon>Trichoderma</taxon>
    </lineage>
</organism>
<accession>A0A2T4C2R0</accession>
<dbReference type="EMBL" id="KZ679133">
    <property type="protein sequence ID" value="PTB75814.1"/>
    <property type="molecule type" value="Genomic_DNA"/>
</dbReference>
<proteinExistence type="predicted"/>
<gene>
    <name evidence="1" type="ORF">M440DRAFT_1261815</name>
</gene>
<dbReference type="AlphaFoldDB" id="A0A2T4C2R0"/>
<evidence type="ECO:0000313" key="1">
    <source>
        <dbReference type="EMBL" id="PTB75814.1"/>
    </source>
</evidence>
<evidence type="ECO:0000313" key="2">
    <source>
        <dbReference type="Proteomes" id="UP000240760"/>
    </source>
</evidence>
<protein>
    <submittedName>
        <fullName evidence="1">Uncharacterized protein</fullName>
    </submittedName>
</protein>
<reference evidence="1 2" key="1">
    <citation type="submission" date="2016-07" db="EMBL/GenBank/DDBJ databases">
        <title>Multiple horizontal gene transfer events from other fungi enriched the ability of initially mycotrophic Trichoderma (Ascomycota) to feed on dead plant biomass.</title>
        <authorList>
            <consortium name="DOE Joint Genome Institute"/>
            <person name="Aerts A."/>
            <person name="Atanasova L."/>
            <person name="Chenthamara K."/>
            <person name="Zhang J."/>
            <person name="Grujic M."/>
            <person name="Henrissat B."/>
            <person name="Kuo A."/>
            <person name="Salamov A."/>
            <person name="Lipzen A."/>
            <person name="Labutti K."/>
            <person name="Barry K."/>
            <person name="Miao Y."/>
            <person name="Rahimi M.J."/>
            <person name="Shen Q."/>
            <person name="Grigoriev I.V."/>
            <person name="Kubicek C.P."/>
            <person name="Druzhinina I.S."/>
        </authorList>
    </citation>
    <scope>NUCLEOTIDE SEQUENCE [LARGE SCALE GENOMIC DNA]</scope>
    <source>
        <strain evidence="1 2">ATCC 18648</strain>
    </source>
</reference>